<keyword evidence="2" id="KW-1185">Reference proteome</keyword>
<accession>A0ABP6DFV4</accession>
<comment type="caution">
    <text evidence="1">The sequence shown here is derived from an EMBL/GenBank/DDBJ whole genome shotgun (WGS) entry which is preliminary data.</text>
</comment>
<name>A0ABP6DFV4_9ACTN</name>
<evidence type="ECO:0000313" key="2">
    <source>
        <dbReference type="Proteomes" id="UP001500151"/>
    </source>
</evidence>
<evidence type="ECO:0000313" key="1">
    <source>
        <dbReference type="EMBL" id="GAA2641763.1"/>
    </source>
</evidence>
<organism evidence="1 2">
    <name type="scientific">Streptomyces vastus</name>
    <dbReference type="NCBI Taxonomy" id="285451"/>
    <lineage>
        <taxon>Bacteria</taxon>
        <taxon>Bacillati</taxon>
        <taxon>Actinomycetota</taxon>
        <taxon>Actinomycetes</taxon>
        <taxon>Kitasatosporales</taxon>
        <taxon>Streptomycetaceae</taxon>
        <taxon>Streptomyces</taxon>
    </lineage>
</organism>
<dbReference type="EMBL" id="BAAASJ010000043">
    <property type="protein sequence ID" value="GAA2641763.1"/>
    <property type="molecule type" value="Genomic_DNA"/>
</dbReference>
<proteinExistence type="predicted"/>
<gene>
    <name evidence="1" type="ORF">GCM10010307_43610</name>
</gene>
<protein>
    <submittedName>
        <fullName evidence="1">Uncharacterized protein</fullName>
    </submittedName>
</protein>
<sequence length="42" mass="4661">MSPVEYMPERRTWVRDMFVGVAASLGSDLVRTIVQATAHLLG</sequence>
<reference evidence="2" key="1">
    <citation type="journal article" date="2019" name="Int. J. Syst. Evol. Microbiol.">
        <title>The Global Catalogue of Microorganisms (GCM) 10K type strain sequencing project: providing services to taxonomists for standard genome sequencing and annotation.</title>
        <authorList>
            <consortium name="The Broad Institute Genomics Platform"/>
            <consortium name="The Broad Institute Genome Sequencing Center for Infectious Disease"/>
            <person name="Wu L."/>
            <person name="Ma J."/>
        </authorList>
    </citation>
    <scope>NUCLEOTIDE SEQUENCE [LARGE SCALE GENOMIC DNA]</scope>
    <source>
        <strain evidence="2">JCM 4524</strain>
    </source>
</reference>
<dbReference type="Pfam" id="PF19946">
    <property type="entry name" value="DUF6408"/>
    <property type="match status" value="1"/>
</dbReference>
<dbReference type="InterPro" id="IPR045639">
    <property type="entry name" value="DUF6408"/>
</dbReference>
<dbReference type="RefSeq" id="WP_344392136.1">
    <property type="nucleotide sequence ID" value="NZ_BAAASJ010000043.1"/>
</dbReference>
<dbReference type="Proteomes" id="UP001500151">
    <property type="component" value="Unassembled WGS sequence"/>
</dbReference>